<evidence type="ECO:0000256" key="1">
    <source>
        <dbReference type="ARBA" id="ARBA00000085"/>
    </source>
</evidence>
<feature type="domain" description="Signal transduction histidine kinase subgroup 3 dimerisation and phosphoacceptor" evidence="10">
    <location>
        <begin position="209"/>
        <end position="273"/>
    </location>
</feature>
<evidence type="ECO:0000256" key="4">
    <source>
        <dbReference type="ARBA" id="ARBA00022679"/>
    </source>
</evidence>
<accession>A0ABW8LDH9</accession>
<reference evidence="11 12" key="1">
    <citation type="submission" date="2024-11" db="EMBL/GenBank/DDBJ databases">
        <title>The Natural Products Discovery Center: Release of the First 8490 Sequenced Strains for Exploring Actinobacteria Biosynthetic Diversity.</title>
        <authorList>
            <person name="Kalkreuter E."/>
            <person name="Kautsar S.A."/>
            <person name="Yang D."/>
            <person name="Bader C.D."/>
            <person name="Teijaro C.N."/>
            <person name="Fluegel L."/>
            <person name="Davis C.M."/>
            <person name="Simpson J.R."/>
            <person name="Lauterbach L."/>
            <person name="Steele A.D."/>
            <person name="Gui C."/>
            <person name="Meng S."/>
            <person name="Li G."/>
            <person name="Viehrig K."/>
            <person name="Ye F."/>
            <person name="Su P."/>
            <person name="Kiefer A.F."/>
            <person name="Nichols A."/>
            <person name="Cepeda A.J."/>
            <person name="Yan W."/>
            <person name="Fan B."/>
            <person name="Jiang Y."/>
            <person name="Adhikari A."/>
            <person name="Zheng C.-J."/>
            <person name="Schuster L."/>
            <person name="Cowan T.M."/>
            <person name="Smanski M.J."/>
            <person name="Chevrette M.G."/>
            <person name="De Carvalho L.P.S."/>
            <person name="Shen B."/>
        </authorList>
    </citation>
    <scope>NUCLEOTIDE SEQUENCE [LARGE SCALE GENOMIC DNA]</scope>
    <source>
        <strain evidence="11 12">NPDC020863</strain>
    </source>
</reference>
<keyword evidence="9" id="KW-0472">Membrane</keyword>
<dbReference type="EC" id="2.7.13.3" evidence="2"/>
<dbReference type="PANTHER" id="PTHR24421:SF10">
    <property type="entry name" value="NITRATE_NITRITE SENSOR PROTEIN NARQ"/>
    <property type="match status" value="1"/>
</dbReference>
<evidence type="ECO:0000313" key="12">
    <source>
        <dbReference type="Proteomes" id="UP001620295"/>
    </source>
</evidence>
<keyword evidence="7" id="KW-0067">ATP-binding</keyword>
<dbReference type="Pfam" id="PF07730">
    <property type="entry name" value="HisKA_3"/>
    <property type="match status" value="1"/>
</dbReference>
<dbReference type="CDD" id="cd16917">
    <property type="entry name" value="HATPase_UhpB-NarQ-NarX-like"/>
    <property type="match status" value="1"/>
</dbReference>
<sequence length="411" mass="43238">MSRSIGCADTVRGWVYALAGAAWSLPPVTVALAVTAGVARSWPAGLRWVCFGAVFAALLAAGGRPRAVRARCVRLANRLLRTGLPAPAAPLRAGPRDLVRTPAWLALHMAVGWAVVAVTGLLGMTAAVLPAVWLGGGERIALLGLSVRVAGGRQGGWAPLAALGCLAAAAWLCAGAVAVLRWAAPALLGPRSAERLAALEERTRLLAGRNRLAQELHDSIGHTLTAATIQAAVAAELMDREPEAARRALSSIEESSRSAMDDLDHVLGVLREGKAPTAPQHTLGDLRALLERVRLTGTEVHADLDDDWVRVPAAVSREAYRIVQEGLTNALRHAHRAPVTLRVAVTGDWLEAEIGNPMGGHALGLTRPGRRGQGLTGIAERVRLLRGEVSASRVAGGRWRLVARIPLRSAP</sequence>
<evidence type="ECO:0000256" key="6">
    <source>
        <dbReference type="ARBA" id="ARBA00022777"/>
    </source>
</evidence>
<dbReference type="InterPro" id="IPR011712">
    <property type="entry name" value="Sig_transdc_His_kin_sub3_dim/P"/>
</dbReference>
<dbReference type="PANTHER" id="PTHR24421">
    <property type="entry name" value="NITRATE/NITRITE SENSOR PROTEIN NARX-RELATED"/>
    <property type="match status" value="1"/>
</dbReference>
<dbReference type="InterPro" id="IPR036890">
    <property type="entry name" value="HATPase_C_sf"/>
</dbReference>
<evidence type="ECO:0000256" key="2">
    <source>
        <dbReference type="ARBA" id="ARBA00012438"/>
    </source>
</evidence>
<evidence type="ECO:0000256" key="8">
    <source>
        <dbReference type="ARBA" id="ARBA00023012"/>
    </source>
</evidence>
<feature type="transmembrane region" description="Helical" evidence="9">
    <location>
        <begin position="14"/>
        <end position="39"/>
    </location>
</feature>
<keyword evidence="8" id="KW-0902">Two-component regulatory system</keyword>
<proteinExistence type="predicted"/>
<evidence type="ECO:0000256" key="3">
    <source>
        <dbReference type="ARBA" id="ARBA00022553"/>
    </source>
</evidence>
<dbReference type="Proteomes" id="UP001620295">
    <property type="component" value="Unassembled WGS sequence"/>
</dbReference>
<keyword evidence="9" id="KW-0812">Transmembrane</keyword>
<keyword evidence="4" id="KW-0808">Transferase</keyword>
<gene>
    <name evidence="11" type="ORF">ACI2L5_03480</name>
</gene>
<dbReference type="Gene3D" id="3.30.565.10">
    <property type="entry name" value="Histidine kinase-like ATPase, C-terminal domain"/>
    <property type="match status" value="1"/>
</dbReference>
<evidence type="ECO:0000256" key="5">
    <source>
        <dbReference type="ARBA" id="ARBA00022741"/>
    </source>
</evidence>
<name>A0ABW8LDH9_9ACTN</name>
<feature type="transmembrane region" description="Helical" evidence="9">
    <location>
        <begin position="45"/>
        <end position="61"/>
    </location>
</feature>
<protein>
    <recommendedName>
        <fullName evidence="2">histidine kinase</fullName>
        <ecNumber evidence="2">2.7.13.3</ecNumber>
    </recommendedName>
</protein>
<evidence type="ECO:0000256" key="9">
    <source>
        <dbReference type="SAM" id="Phobius"/>
    </source>
</evidence>
<feature type="transmembrane region" description="Helical" evidence="9">
    <location>
        <begin position="110"/>
        <end position="136"/>
    </location>
</feature>
<evidence type="ECO:0000256" key="7">
    <source>
        <dbReference type="ARBA" id="ARBA00022840"/>
    </source>
</evidence>
<dbReference type="Gene3D" id="1.20.5.1930">
    <property type="match status" value="1"/>
</dbReference>
<dbReference type="RefSeq" id="WP_404745560.1">
    <property type="nucleotide sequence ID" value="NZ_JBJDQH010000001.1"/>
</dbReference>
<evidence type="ECO:0000313" key="11">
    <source>
        <dbReference type="EMBL" id="MFK4263991.1"/>
    </source>
</evidence>
<dbReference type="GO" id="GO:0016301">
    <property type="term" value="F:kinase activity"/>
    <property type="evidence" value="ECO:0007669"/>
    <property type="project" value="UniProtKB-KW"/>
</dbReference>
<keyword evidence="12" id="KW-1185">Reference proteome</keyword>
<keyword evidence="6 11" id="KW-0418">Kinase</keyword>
<evidence type="ECO:0000259" key="10">
    <source>
        <dbReference type="Pfam" id="PF07730"/>
    </source>
</evidence>
<dbReference type="InterPro" id="IPR050482">
    <property type="entry name" value="Sensor_HK_TwoCompSys"/>
</dbReference>
<keyword evidence="5" id="KW-0547">Nucleotide-binding</keyword>
<dbReference type="EMBL" id="JBJDQH010000001">
    <property type="protein sequence ID" value="MFK4263991.1"/>
    <property type="molecule type" value="Genomic_DNA"/>
</dbReference>
<keyword evidence="3" id="KW-0597">Phosphoprotein</keyword>
<dbReference type="SUPFAM" id="SSF55874">
    <property type="entry name" value="ATPase domain of HSP90 chaperone/DNA topoisomerase II/histidine kinase"/>
    <property type="match status" value="1"/>
</dbReference>
<comment type="catalytic activity">
    <reaction evidence="1">
        <text>ATP + protein L-histidine = ADP + protein N-phospho-L-histidine.</text>
        <dbReference type="EC" id="2.7.13.3"/>
    </reaction>
</comment>
<organism evidence="11 12">
    <name type="scientific">Streptomyces milbemycinicus</name>
    <dbReference type="NCBI Taxonomy" id="476552"/>
    <lineage>
        <taxon>Bacteria</taxon>
        <taxon>Bacillati</taxon>
        <taxon>Actinomycetota</taxon>
        <taxon>Actinomycetes</taxon>
        <taxon>Kitasatosporales</taxon>
        <taxon>Streptomycetaceae</taxon>
        <taxon>Streptomyces</taxon>
    </lineage>
</organism>
<comment type="caution">
    <text evidence="11">The sequence shown here is derived from an EMBL/GenBank/DDBJ whole genome shotgun (WGS) entry which is preliminary data.</text>
</comment>
<keyword evidence="9" id="KW-1133">Transmembrane helix</keyword>